<proteinExistence type="predicted"/>
<dbReference type="AlphaFoldDB" id="A0AAD7ZUC8"/>
<feature type="transmembrane region" description="Helical" evidence="2">
    <location>
        <begin position="49"/>
        <end position="68"/>
    </location>
</feature>
<name>A0AAD7ZUC8_DIPPU</name>
<feature type="non-terminal residue" evidence="3">
    <location>
        <position position="71"/>
    </location>
</feature>
<reference evidence="3" key="2">
    <citation type="submission" date="2023-05" db="EMBL/GenBank/DDBJ databases">
        <authorList>
            <person name="Fouks B."/>
        </authorList>
    </citation>
    <scope>NUCLEOTIDE SEQUENCE</scope>
    <source>
        <strain evidence="3">Stay&amp;Tobe</strain>
        <tissue evidence="3">Testes</tissue>
    </source>
</reference>
<evidence type="ECO:0000313" key="3">
    <source>
        <dbReference type="EMBL" id="KAJ9587075.1"/>
    </source>
</evidence>
<keyword evidence="4" id="KW-1185">Reference proteome</keyword>
<keyword evidence="2" id="KW-1133">Transmembrane helix</keyword>
<sequence length="71" mass="7835">HVQCQYFQFKLIYLEIPQGSPRGPPSVPQGSPKGSLRGSPKGTLGVSPWGIPWLIFPTPSFICLPLYLKLL</sequence>
<dbReference type="EMBL" id="JASPKZ010006746">
    <property type="protein sequence ID" value="KAJ9587075.1"/>
    <property type="molecule type" value="Genomic_DNA"/>
</dbReference>
<evidence type="ECO:0000256" key="1">
    <source>
        <dbReference type="SAM" id="MobiDB-lite"/>
    </source>
</evidence>
<evidence type="ECO:0000313" key="4">
    <source>
        <dbReference type="Proteomes" id="UP001233999"/>
    </source>
</evidence>
<feature type="region of interest" description="Disordered" evidence="1">
    <location>
        <begin position="18"/>
        <end position="41"/>
    </location>
</feature>
<protein>
    <submittedName>
        <fullName evidence="3">Uncharacterized protein</fullName>
    </submittedName>
</protein>
<keyword evidence="2" id="KW-0812">Transmembrane</keyword>
<reference evidence="3" key="1">
    <citation type="journal article" date="2023" name="IScience">
        <title>Live-bearing cockroach genome reveals convergent evolutionary mechanisms linked to viviparity in insects and beyond.</title>
        <authorList>
            <person name="Fouks B."/>
            <person name="Harrison M.C."/>
            <person name="Mikhailova A.A."/>
            <person name="Marchal E."/>
            <person name="English S."/>
            <person name="Carruthers M."/>
            <person name="Jennings E.C."/>
            <person name="Chiamaka E.L."/>
            <person name="Frigard R.A."/>
            <person name="Pippel M."/>
            <person name="Attardo G.M."/>
            <person name="Benoit J.B."/>
            <person name="Bornberg-Bauer E."/>
            <person name="Tobe S.S."/>
        </authorList>
    </citation>
    <scope>NUCLEOTIDE SEQUENCE</scope>
    <source>
        <strain evidence="3">Stay&amp;Tobe</strain>
    </source>
</reference>
<dbReference type="Proteomes" id="UP001233999">
    <property type="component" value="Unassembled WGS sequence"/>
</dbReference>
<comment type="caution">
    <text evidence="3">The sequence shown here is derived from an EMBL/GenBank/DDBJ whole genome shotgun (WGS) entry which is preliminary data.</text>
</comment>
<feature type="non-terminal residue" evidence="3">
    <location>
        <position position="1"/>
    </location>
</feature>
<organism evidence="3 4">
    <name type="scientific">Diploptera punctata</name>
    <name type="common">Pacific beetle cockroach</name>
    <dbReference type="NCBI Taxonomy" id="6984"/>
    <lineage>
        <taxon>Eukaryota</taxon>
        <taxon>Metazoa</taxon>
        <taxon>Ecdysozoa</taxon>
        <taxon>Arthropoda</taxon>
        <taxon>Hexapoda</taxon>
        <taxon>Insecta</taxon>
        <taxon>Pterygota</taxon>
        <taxon>Neoptera</taxon>
        <taxon>Polyneoptera</taxon>
        <taxon>Dictyoptera</taxon>
        <taxon>Blattodea</taxon>
        <taxon>Blaberoidea</taxon>
        <taxon>Blaberidae</taxon>
        <taxon>Diplopterinae</taxon>
        <taxon>Diploptera</taxon>
    </lineage>
</organism>
<accession>A0AAD7ZUC8</accession>
<gene>
    <name evidence="3" type="ORF">L9F63_028353</name>
</gene>
<keyword evidence="2" id="KW-0472">Membrane</keyword>
<evidence type="ECO:0000256" key="2">
    <source>
        <dbReference type="SAM" id="Phobius"/>
    </source>
</evidence>